<comment type="similarity">
    <text evidence="4">Belongs to the AAA ATPase family.</text>
</comment>
<dbReference type="InterPro" id="IPR003960">
    <property type="entry name" value="ATPase_AAA_CS"/>
</dbReference>
<evidence type="ECO:0000256" key="4">
    <source>
        <dbReference type="RuleBase" id="RU003651"/>
    </source>
</evidence>
<dbReference type="GO" id="GO:0016887">
    <property type="term" value="F:ATP hydrolysis activity"/>
    <property type="evidence" value="ECO:0007669"/>
    <property type="project" value="InterPro"/>
</dbReference>
<dbReference type="Gene3D" id="3.40.50.300">
    <property type="entry name" value="P-loop containing nucleotide triphosphate hydrolases"/>
    <property type="match status" value="2"/>
</dbReference>
<keyword evidence="8" id="KW-1185">Reference proteome</keyword>
<keyword evidence="1" id="KW-0677">Repeat</keyword>
<evidence type="ECO:0000256" key="1">
    <source>
        <dbReference type="ARBA" id="ARBA00022737"/>
    </source>
</evidence>
<dbReference type="AlphaFoldDB" id="A0A7Z9BQB9"/>
<reference evidence="7" key="1">
    <citation type="submission" date="2019-10" db="EMBL/GenBank/DDBJ databases">
        <authorList>
            <consortium name="Genoscope - CEA"/>
            <person name="William W."/>
        </authorList>
    </citation>
    <scope>NUCLEOTIDE SEQUENCE [LARGE SCALE GENOMIC DNA]</scope>
    <source>
        <strain evidence="7">BBR_PRJEB10994</strain>
    </source>
</reference>
<evidence type="ECO:0000313" key="8">
    <source>
        <dbReference type="Proteomes" id="UP000182190"/>
    </source>
</evidence>
<evidence type="ECO:0000256" key="3">
    <source>
        <dbReference type="ARBA" id="ARBA00022840"/>
    </source>
</evidence>
<dbReference type="FunFam" id="3.40.50.300:FF:000012">
    <property type="entry name" value="Transitional endoplasmic reticulum ATPase"/>
    <property type="match status" value="1"/>
</dbReference>
<dbReference type="Proteomes" id="UP000182190">
    <property type="component" value="Unassembled WGS sequence"/>
</dbReference>
<dbReference type="RefSeq" id="WP_083616592.1">
    <property type="nucleotide sequence ID" value="NZ_LR734990.1"/>
</dbReference>
<dbReference type="InterPro" id="IPR041569">
    <property type="entry name" value="AAA_lid_3"/>
</dbReference>
<dbReference type="GO" id="GO:0005524">
    <property type="term" value="F:ATP binding"/>
    <property type="evidence" value="ECO:0007669"/>
    <property type="project" value="UniProtKB-KW"/>
</dbReference>
<evidence type="ECO:0000313" key="7">
    <source>
        <dbReference type="EMBL" id="VXD16176.1"/>
    </source>
</evidence>
<gene>
    <name evidence="7" type="ORF">PL9631_220001</name>
</gene>
<feature type="domain" description="AAA+ ATPase" evidence="6">
    <location>
        <begin position="116"/>
        <end position="252"/>
    </location>
</feature>
<sequence length="605" mass="66027">MSNLFDGFDQLFELAKTLDEKIKSGEIKTDVQIGSRTSIPRTGNIPRNNTEFRSVIITPPSADTPSENPDFSPPNSYSPCNISEVGGLGDVIQQLRELVELPLKRPELLAKLGLEPPRGVLFVGPPGTGKTLTARAFAEELGVSYIAIVGPEVMGKYYGEAEAKLRQIFEKAAKSAPCIIFIDEIDSLAPHRSQVEGEVEKRLVAQLLGLMDGFAKTPGVIVLASTNRPDAIDPALRRPGRFDQEIRFRVPDRNGRLEILTILTKSMPLQTVNLAEIADLSVGFVGADLKATCQAAAYTALRRQVPALEAPVPDQLYINQQDFITALTEIKPSVLRSVEVENPNISWEQIGGLESIKQTLQDSVEGQLLYPELYQQTGAKAPRGILLWGPPGTGKTLLAKAIASQSRANFIAVNGPELLTRWVGAAEAAVRELFAKARQASPCVIFIDEIDSLAPIRGAYMGDSGVSDRVVGQLLTELDGLQNSSEVLLIGATNRPEAIDPALLRAGRLDLQLKVDLPDVNSRLAILQVHNKNRPLVDINLTDWATKTEGWNGADLALFSNQAALEAIRRYRREGLTDPKEISITPEDFRLGYEGLLLHRTQSKS</sequence>
<dbReference type="InterPro" id="IPR003593">
    <property type="entry name" value="AAA+_ATPase"/>
</dbReference>
<name>A0A7Z9BQB9_9CYAN</name>
<evidence type="ECO:0000256" key="5">
    <source>
        <dbReference type="SAM" id="MobiDB-lite"/>
    </source>
</evidence>
<dbReference type="PROSITE" id="PS00674">
    <property type="entry name" value="AAA"/>
    <property type="match status" value="1"/>
</dbReference>
<dbReference type="PANTHER" id="PTHR23077:SF171">
    <property type="entry name" value="NUCLEAR VALOSIN-CONTAINING PROTEIN-LIKE"/>
    <property type="match status" value="1"/>
</dbReference>
<evidence type="ECO:0000256" key="2">
    <source>
        <dbReference type="ARBA" id="ARBA00022741"/>
    </source>
</evidence>
<organism evidence="7 8">
    <name type="scientific">Planktothrix paucivesiculata PCC 9631</name>
    <dbReference type="NCBI Taxonomy" id="671071"/>
    <lineage>
        <taxon>Bacteria</taxon>
        <taxon>Bacillati</taxon>
        <taxon>Cyanobacteriota</taxon>
        <taxon>Cyanophyceae</taxon>
        <taxon>Oscillatoriophycideae</taxon>
        <taxon>Oscillatoriales</taxon>
        <taxon>Microcoleaceae</taxon>
        <taxon>Planktothrix</taxon>
    </lineage>
</organism>
<feature type="domain" description="AAA+ ATPase" evidence="6">
    <location>
        <begin position="381"/>
        <end position="519"/>
    </location>
</feature>
<keyword evidence="3 4" id="KW-0067">ATP-binding</keyword>
<dbReference type="PANTHER" id="PTHR23077">
    <property type="entry name" value="AAA-FAMILY ATPASE"/>
    <property type="match status" value="1"/>
</dbReference>
<comment type="caution">
    <text evidence="7">The sequence shown here is derived from an EMBL/GenBank/DDBJ whole genome shotgun (WGS) entry which is preliminary data.</text>
</comment>
<keyword evidence="2 4" id="KW-0547">Nucleotide-binding</keyword>
<dbReference type="SMART" id="SM00382">
    <property type="entry name" value="AAA"/>
    <property type="match status" value="2"/>
</dbReference>
<dbReference type="InterPro" id="IPR003959">
    <property type="entry name" value="ATPase_AAA_core"/>
</dbReference>
<dbReference type="CDD" id="cd19503">
    <property type="entry name" value="RecA-like_CDC48_NLV2_r1-like"/>
    <property type="match status" value="1"/>
</dbReference>
<dbReference type="Pfam" id="PF17862">
    <property type="entry name" value="AAA_lid_3"/>
    <property type="match status" value="2"/>
</dbReference>
<dbReference type="EMBL" id="CZCS02000135">
    <property type="protein sequence ID" value="VXD16176.1"/>
    <property type="molecule type" value="Genomic_DNA"/>
</dbReference>
<dbReference type="Pfam" id="PF00004">
    <property type="entry name" value="AAA"/>
    <property type="match status" value="2"/>
</dbReference>
<dbReference type="Gene3D" id="1.10.8.60">
    <property type="match status" value="2"/>
</dbReference>
<evidence type="ECO:0000259" key="6">
    <source>
        <dbReference type="SMART" id="SM00382"/>
    </source>
</evidence>
<dbReference type="SUPFAM" id="SSF52540">
    <property type="entry name" value="P-loop containing nucleoside triphosphate hydrolases"/>
    <property type="match status" value="2"/>
</dbReference>
<accession>A0A7Z9BQB9</accession>
<dbReference type="OrthoDB" id="548807at2"/>
<feature type="region of interest" description="Disordered" evidence="5">
    <location>
        <begin position="35"/>
        <end position="74"/>
    </location>
</feature>
<dbReference type="FunFam" id="3.40.50.300:FF:000018">
    <property type="entry name" value="Cell division control 48"/>
    <property type="match status" value="1"/>
</dbReference>
<feature type="compositionally biased region" description="Polar residues" evidence="5">
    <location>
        <begin position="35"/>
        <end position="52"/>
    </location>
</feature>
<feature type="compositionally biased region" description="Polar residues" evidence="5">
    <location>
        <begin position="61"/>
        <end position="74"/>
    </location>
</feature>
<dbReference type="InterPro" id="IPR050168">
    <property type="entry name" value="AAA_ATPase_domain"/>
</dbReference>
<proteinExistence type="inferred from homology"/>
<dbReference type="InterPro" id="IPR027417">
    <property type="entry name" value="P-loop_NTPase"/>
</dbReference>
<protein>
    <submittedName>
        <fullName evidence="7">AAA+ family ATPase</fullName>
    </submittedName>
</protein>